<organism evidence="1">
    <name type="scientific">Microbacterium phage Judebell</name>
    <dbReference type="NCBI Taxonomy" id="3230835"/>
    <lineage>
        <taxon>Viruses</taxon>
        <taxon>Duplodnaviria</taxon>
        <taxon>Heunggongvirae</taxon>
        <taxon>Uroviricota</taxon>
        <taxon>Caudoviricetes</taxon>
        <taxon>Squashvirus</taxon>
    </lineage>
</organism>
<evidence type="ECO:0000313" key="1">
    <source>
        <dbReference type="EMBL" id="XCG97303.1"/>
    </source>
</evidence>
<name>A0AAU8EFU8_9CAUD</name>
<evidence type="ECO:0008006" key="2">
    <source>
        <dbReference type="Google" id="ProtNLM"/>
    </source>
</evidence>
<reference evidence="1" key="1">
    <citation type="submission" date="2024-06" db="EMBL/GenBank/DDBJ databases">
        <authorList>
            <person name="Logan R."/>
            <person name="Biratu M.A."/>
            <person name="Chestnut P.R."/>
            <person name="Colombo E.M."/>
            <person name="Cuello R.A."/>
            <person name="Duno H.C."/>
            <person name="Karki J."/>
            <person name="Magloire W.D."/>
            <person name="Pozar I.R."/>
            <person name="Rearick M.C."/>
            <person name="Reed J.M."/>
            <person name="Waterman M.J.F."/>
        </authorList>
    </citation>
    <scope>NUCLEOTIDE SEQUENCE</scope>
</reference>
<protein>
    <recommendedName>
        <fullName evidence="2">Minor tail protein</fullName>
    </recommendedName>
</protein>
<sequence>MNVSRIERTLDDGKSPDFDHVLMLIAVQVPERHEPIGYVIDRNDGHAWDWAPDVWNASSEDDVYVQGSGWEVLTGHTGQYGYNGAVQHTSEQWSQCHVDDLVRLADHPGHALLFTIVEVREEDGSLPDGDSIGWAVAYKLVD</sequence>
<dbReference type="EMBL" id="PP946909">
    <property type="protein sequence ID" value="XCG97303.1"/>
    <property type="molecule type" value="Genomic_DNA"/>
</dbReference>
<accession>A0AAU8EFU8</accession>
<proteinExistence type="predicted"/>